<dbReference type="AlphaFoldDB" id="D7DQU9"/>
<dbReference type="InterPro" id="IPR036883">
    <property type="entry name" value="PDCD5-like_sf"/>
</dbReference>
<feature type="region of interest" description="Disordered" evidence="4">
    <location>
        <begin position="1"/>
        <end position="35"/>
    </location>
</feature>
<dbReference type="KEGG" id="mvo:Mvol_1571"/>
<dbReference type="PANTHER" id="PTHR10840:SF0">
    <property type="entry name" value="PROGRAMMED CELL DEATH PROTEIN 5"/>
    <property type="match status" value="1"/>
</dbReference>
<dbReference type="eggNOG" id="arCOG04179">
    <property type="taxonomic scope" value="Archaea"/>
</dbReference>
<dbReference type="InterPro" id="IPR002836">
    <property type="entry name" value="PDCD5-like"/>
</dbReference>
<evidence type="ECO:0000256" key="1">
    <source>
        <dbReference type="ARBA" id="ARBA00010490"/>
    </source>
</evidence>
<evidence type="ECO:0000313" key="5">
    <source>
        <dbReference type="EMBL" id="ADI37226.1"/>
    </source>
</evidence>
<feature type="compositionally biased region" description="Low complexity" evidence="4">
    <location>
        <begin position="23"/>
        <end position="32"/>
    </location>
</feature>
<evidence type="ECO:0000256" key="4">
    <source>
        <dbReference type="SAM" id="MobiDB-lite"/>
    </source>
</evidence>
<dbReference type="HAMAP" id="MF_00026">
    <property type="entry name" value="dsDNA_bind"/>
    <property type="match status" value="1"/>
</dbReference>
<organism evidence="5 6">
    <name type="scientific">Methanococcus voltae (strain ATCC BAA-1334 / A3)</name>
    <dbReference type="NCBI Taxonomy" id="456320"/>
    <lineage>
        <taxon>Archaea</taxon>
        <taxon>Methanobacteriati</taxon>
        <taxon>Methanobacteriota</taxon>
        <taxon>Methanomada group</taxon>
        <taxon>Methanococci</taxon>
        <taxon>Methanococcales</taxon>
        <taxon>Methanococcaceae</taxon>
        <taxon>Methanococcus</taxon>
    </lineage>
</organism>
<gene>
    <name evidence="5" type="ordered locus">Mvol_1571</name>
</gene>
<dbReference type="OrthoDB" id="7912at2157"/>
<dbReference type="NCBIfam" id="NF003268">
    <property type="entry name" value="PRK04239.1"/>
    <property type="match status" value="1"/>
</dbReference>
<dbReference type="GO" id="GO:0005829">
    <property type="term" value="C:cytosol"/>
    <property type="evidence" value="ECO:0007669"/>
    <property type="project" value="TreeGrafter"/>
</dbReference>
<dbReference type="Gene3D" id="1.10.8.140">
    <property type="entry name" value="PDCD5-like"/>
    <property type="match status" value="1"/>
</dbReference>
<dbReference type="SUPFAM" id="SSF46950">
    <property type="entry name" value="Double-stranded DNA-binding domain"/>
    <property type="match status" value="1"/>
</dbReference>
<dbReference type="STRING" id="456320.Mvol_1571"/>
<evidence type="ECO:0000256" key="3">
    <source>
        <dbReference type="HAMAP-Rule" id="MF_00026"/>
    </source>
</evidence>
<feature type="compositionally biased region" description="Basic and acidic residues" evidence="4">
    <location>
        <begin position="1"/>
        <end position="10"/>
    </location>
</feature>
<dbReference type="HOGENOM" id="CLU_122978_3_0_2"/>
<proteinExistence type="inferred from homology"/>
<dbReference type="InterPro" id="IPR022889">
    <property type="entry name" value="DNA_bind_arc"/>
</dbReference>
<dbReference type="PIRSF" id="PIRSF015730">
    <property type="entry name" value="TFAR19"/>
    <property type="match status" value="1"/>
</dbReference>
<dbReference type="Pfam" id="PF01984">
    <property type="entry name" value="dsDNA_bind"/>
    <property type="match status" value="1"/>
</dbReference>
<reference evidence="5 6" key="1">
    <citation type="submission" date="2010-05" db="EMBL/GenBank/DDBJ databases">
        <title>Complete sequence of Methanococcus voltae A3.</title>
        <authorList>
            <consortium name="US DOE Joint Genome Institute"/>
            <person name="Lucas S."/>
            <person name="Copeland A."/>
            <person name="Lapidus A."/>
            <person name="Cheng J.-F."/>
            <person name="Bruce D."/>
            <person name="Goodwin L."/>
            <person name="Pitluck S."/>
            <person name="Lowry S."/>
            <person name="Clum A."/>
            <person name="Land M."/>
            <person name="Hauser L."/>
            <person name="Kyrpides N."/>
            <person name="Mikhailova N."/>
            <person name="Whitman W.B."/>
            <person name="Woyke T."/>
        </authorList>
    </citation>
    <scope>NUCLEOTIDE SEQUENCE [LARGE SCALE GENOMIC DNA]</scope>
    <source>
        <strain evidence="6">ATCC BAA-1334 / A3</strain>
    </source>
</reference>
<dbReference type="PANTHER" id="PTHR10840">
    <property type="entry name" value="PROGRAMMED CELL DEATH PROTEIN 5"/>
    <property type="match status" value="1"/>
</dbReference>
<dbReference type="GO" id="GO:0003677">
    <property type="term" value="F:DNA binding"/>
    <property type="evidence" value="ECO:0007669"/>
    <property type="project" value="UniProtKB-UniRule"/>
</dbReference>
<evidence type="ECO:0000256" key="2">
    <source>
        <dbReference type="ARBA" id="ARBA00023125"/>
    </source>
</evidence>
<comment type="similarity">
    <text evidence="1 3">Belongs to the PDCD5 family.</text>
</comment>
<protein>
    <recommendedName>
        <fullName evidence="3">DNA-binding protein Mvol_1571</fullName>
    </recommendedName>
</protein>
<dbReference type="EMBL" id="CP002057">
    <property type="protein sequence ID" value="ADI37226.1"/>
    <property type="molecule type" value="Genomic_DNA"/>
</dbReference>
<dbReference type="InParanoid" id="D7DQU9"/>
<evidence type="ECO:0000313" key="6">
    <source>
        <dbReference type="Proteomes" id="UP000007722"/>
    </source>
</evidence>
<dbReference type="Proteomes" id="UP000007722">
    <property type="component" value="Chromosome"/>
</dbReference>
<sequence length="117" mass="13940">MDPEEIKQQKLAEMQQRVQNDPEAQAQMQQQLEEQRAQQELQKQKLMRQILSEEARSRLARIKMAKPQFAEQVEYQLIQLAQSGRLPIPLDDDRFRVILDKIHESTKPKRSFSITRR</sequence>
<keyword evidence="2 3" id="KW-0238">DNA-binding</keyword>
<accession>D7DQU9</accession>
<keyword evidence="6" id="KW-1185">Reference proteome</keyword>
<name>D7DQU9_METV3</name>
<dbReference type="FunCoup" id="D7DQU9">
    <property type="interactions" value="94"/>
</dbReference>